<dbReference type="Proteomes" id="UP001150217">
    <property type="component" value="Unassembled WGS sequence"/>
</dbReference>
<organism evidence="2 3">
    <name type="scientific">Lentinula lateritia</name>
    <dbReference type="NCBI Taxonomy" id="40482"/>
    <lineage>
        <taxon>Eukaryota</taxon>
        <taxon>Fungi</taxon>
        <taxon>Dikarya</taxon>
        <taxon>Basidiomycota</taxon>
        <taxon>Agaricomycotina</taxon>
        <taxon>Agaricomycetes</taxon>
        <taxon>Agaricomycetidae</taxon>
        <taxon>Agaricales</taxon>
        <taxon>Marasmiineae</taxon>
        <taxon>Omphalotaceae</taxon>
        <taxon>Lentinula</taxon>
    </lineage>
</organism>
<proteinExistence type="predicted"/>
<reference evidence="2" key="1">
    <citation type="submission" date="2022-08" db="EMBL/GenBank/DDBJ databases">
        <title>A Global Phylogenomic Analysis of the Shiitake Genus Lentinula.</title>
        <authorList>
            <consortium name="DOE Joint Genome Institute"/>
            <person name="Sierra-Patev S."/>
            <person name="Min B."/>
            <person name="Naranjo-Ortiz M."/>
            <person name="Looney B."/>
            <person name="Konkel Z."/>
            <person name="Slot J.C."/>
            <person name="Sakamoto Y."/>
            <person name="Steenwyk J.L."/>
            <person name="Rokas A."/>
            <person name="Carro J."/>
            <person name="Camarero S."/>
            <person name="Ferreira P."/>
            <person name="Molpeceres G."/>
            <person name="Ruiz-Duenas F.J."/>
            <person name="Serrano A."/>
            <person name="Henrissat B."/>
            <person name="Drula E."/>
            <person name="Hughes K.W."/>
            <person name="Mata J.L."/>
            <person name="Ishikawa N.K."/>
            <person name="Vargas-Isla R."/>
            <person name="Ushijima S."/>
            <person name="Smith C.A."/>
            <person name="Ahrendt S."/>
            <person name="Andreopoulos W."/>
            <person name="He G."/>
            <person name="Labutti K."/>
            <person name="Lipzen A."/>
            <person name="Ng V."/>
            <person name="Riley R."/>
            <person name="Sandor L."/>
            <person name="Barry K."/>
            <person name="Martinez A.T."/>
            <person name="Xiao Y."/>
            <person name="Gibbons J.G."/>
            <person name="Terashima K."/>
            <person name="Grigoriev I.V."/>
            <person name="Hibbett D.S."/>
        </authorList>
    </citation>
    <scope>NUCLEOTIDE SEQUENCE</scope>
    <source>
        <strain evidence="2">RHP3577 ss4</strain>
    </source>
</reference>
<name>A0ABQ8VJB8_9AGAR</name>
<keyword evidence="3" id="KW-1185">Reference proteome</keyword>
<protein>
    <submittedName>
        <fullName evidence="2">Uncharacterized protein</fullName>
    </submittedName>
</protein>
<dbReference type="EMBL" id="JANVFT010000029">
    <property type="protein sequence ID" value="KAJ4495598.1"/>
    <property type="molecule type" value="Genomic_DNA"/>
</dbReference>
<evidence type="ECO:0000313" key="2">
    <source>
        <dbReference type="EMBL" id="KAJ4495598.1"/>
    </source>
</evidence>
<accession>A0ABQ8VJB8</accession>
<feature type="transmembrane region" description="Helical" evidence="1">
    <location>
        <begin position="49"/>
        <end position="69"/>
    </location>
</feature>
<comment type="caution">
    <text evidence="2">The sequence shown here is derived from an EMBL/GenBank/DDBJ whole genome shotgun (WGS) entry which is preliminary data.</text>
</comment>
<keyword evidence="1" id="KW-0812">Transmembrane</keyword>
<keyword evidence="1" id="KW-1133">Transmembrane helix</keyword>
<gene>
    <name evidence="2" type="ORF">C8R41DRAFT_275563</name>
</gene>
<evidence type="ECO:0000256" key="1">
    <source>
        <dbReference type="SAM" id="Phobius"/>
    </source>
</evidence>
<keyword evidence="1" id="KW-0472">Membrane</keyword>
<sequence>MIAATYCSVLNSANSVKRRDLGFVRRFVLYRGVLESLATPLSMYGLYQAFIYVHTSSSFLSLCLSLYAFKQRCPTCLPPRRLPTKH</sequence>
<evidence type="ECO:0000313" key="3">
    <source>
        <dbReference type="Proteomes" id="UP001150217"/>
    </source>
</evidence>